<dbReference type="RefSeq" id="WP_203914603.1">
    <property type="nucleotide sequence ID" value="NZ_BONY01000110.1"/>
</dbReference>
<sequence length="167" mass="18401">MRQRKLFAPHLAGWLFADLLIVLFLVALVSVPPTVAKPTPSASASSKPSPAPSKPPVLNLKSVDFWVRGVNVNLLLAGNDSAAQNLVQKFNEELRRNNVQNRRAGLILAFGTAPAHNYQDSLATRVAGKLVEVVSQRVEKFRFVASRLLWTPGDPGDIRVEVFFFDE</sequence>
<gene>
    <name evidence="1" type="ORF">Rhe02_89490</name>
</gene>
<organism evidence="1 2">
    <name type="scientific">Rhizocola hellebori</name>
    <dbReference type="NCBI Taxonomy" id="1392758"/>
    <lineage>
        <taxon>Bacteria</taxon>
        <taxon>Bacillati</taxon>
        <taxon>Actinomycetota</taxon>
        <taxon>Actinomycetes</taxon>
        <taxon>Micromonosporales</taxon>
        <taxon>Micromonosporaceae</taxon>
        <taxon>Rhizocola</taxon>
    </lineage>
</organism>
<name>A0A8J3QJN7_9ACTN</name>
<dbReference type="Proteomes" id="UP000612899">
    <property type="component" value="Unassembled WGS sequence"/>
</dbReference>
<evidence type="ECO:0000313" key="1">
    <source>
        <dbReference type="EMBL" id="GIH10882.1"/>
    </source>
</evidence>
<comment type="caution">
    <text evidence="1">The sequence shown here is derived from an EMBL/GenBank/DDBJ whole genome shotgun (WGS) entry which is preliminary data.</text>
</comment>
<evidence type="ECO:0000313" key="2">
    <source>
        <dbReference type="Proteomes" id="UP000612899"/>
    </source>
</evidence>
<keyword evidence="2" id="KW-1185">Reference proteome</keyword>
<dbReference type="EMBL" id="BONY01000110">
    <property type="protein sequence ID" value="GIH10882.1"/>
    <property type="molecule type" value="Genomic_DNA"/>
</dbReference>
<protein>
    <submittedName>
        <fullName evidence="1">Uncharacterized protein</fullName>
    </submittedName>
</protein>
<reference evidence="1" key="1">
    <citation type="submission" date="2021-01" db="EMBL/GenBank/DDBJ databases">
        <title>Whole genome shotgun sequence of Rhizocola hellebori NBRC 109834.</title>
        <authorList>
            <person name="Komaki H."/>
            <person name="Tamura T."/>
        </authorList>
    </citation>
    <scope>NUCLEOTIDE SEQUENCE</scope>
    <source>
        <strain evidence="1">NBRC 109834</strain>
    </source>
</reference>
<accession>A0A8J3QJN7</accession>
<dbReference type="AlphaFoldDB" id="A0A8J3QJN7"/>
<proteinExistence type="predicted"/>